<evidence type="ECO:0000313" key="3">
    <source>
        <dbReference type="EMBL" id="EOR96450.1"/>
    </source>
</evidence>
<evidence type="ECO:0000259" key="2">
    <source>
        <dbReference type="Pfam" id="PF10006"/>
    </source>
</evidence>
<dbReference type="STRING" id="1150600.ADIARSV_0353"/>
<dbReference type="Pfam" id="PF10006">
    <property type="entry name" value="DUF2249"/>
    <property type="match status" value="2"/>
</dbReference>
<keyword evidence="4" id="KW-1185">Reference proteome</keyword>
<dbReference type="Proteomes" id="UP000014174">
    <property type="component" value="Unassembled WGS sequence"/>
</dbReference>
<reference evidence="3 4" key="1">
    <citation type="journal article" date="2013" name="Genome Announc.">
        <title>Draft Genome Sequence of Arcticibacter svalbardensis Strain MN12-7T, a Member of the Family Sphingobacteriaceae Isolated from an Arctic Soil Sample.</title>
        <authorList>
            <person name="Shivaji S."/>
            <person name="Ara S."/>
            <person name="Prasad S."/>
            <person name="Manasa B.P."/>
            <person name="Begum Z."/>
            <person name="Singh A."/>
            <person name="Kumar Pinnaka A."/>
        </authorList>
    </citation>
    <scope>NUCLEOTIDE SEQUENCE [LARGE SCALE GENOMIC DNA]</scope>
    <source>
        <strain evidence="3 4">MN12-7</strain>
    </source>
</reference>
<dbReference type="RefSeq" id="WP_016193603.1">
    <property type="nucleotide sequence ID" value="NZ_AQPN01000012.1"/>
</dbReference>
<name>R9GY60_9SPHI</name>
<comment type="caution">
    <text evidence="3">The sequence shown here is derived from an EMBL/GenBank/DDBJ whole genome shotgun (WGS) entry which is preliminary data.</text>
</comment>
<feature type="domain" description="DUF1858" evidence="1">
    <location>
        <begin position="8"/>
        <end position="68"/>
    </location>
</feature>
<dbReference type="Pfam" id="PF08984">
    <property type="entry name" value="DUF1858"/>
    <property type="match status" value="1"/>
</dbReference>
<accession>R9GY60</accession>
<gene>
    <name evidence="3" type="ORF">ADIARSV_0353</name>
</gene>
<organism evidence="3 4">
    <name type="scientific">Arcticibacter svalbardensis MN12-7</name>
    <dbReference type="NCBI Taxonomy" id="1150600"/>
    <lineage>
        <taxon>Bacteria</taxon>
        <taxon>Pseudomonadati</taxon>
        <taxon>Bacteroidota</taxon>
        <taxon>Sphingobacteriia</taxon>
        <taxon>Sphingobacteriales</taxon>
        <taxon>Sphingobacteriaceae</taxon>
        <taxon>Arcticibacter</taxon>
    </lineage>
</organism>
<proteinExistence type="predicted"/>
<dbReference type="OrthoDB" id="128918at2"/>
<evidence type="ECO:0008006" key="5">
    <source>
        <dbReference type="Google" id="ProtNLM"/>
    </source>
</evidence>
<protein>
    <recommendedName>
        <fullName evidence="5">DUF2249 domain-containing protein</fullName>
    </recommendedName>
</protein>
<dbReference type="InterPro" id="IPR038062">
    <property type="entry name" value="ScdA-like_N_sf"/>
</dbReference>
<evidence type="ECO:0000259" key="1">
    <source>
        <dbReference type="Pfam" id="PF08984"/>
    </source>
</evidence>
<dbReference type="InterPro" id="IPR018720">
    <property type="entry name" value="DUF2249"/>
</dbReference>
<feature type="domain" description="DUF2249" evidence="2">
    <location>
        <begin position="103"/>
        <end position="169"/>
    </location>
</feature>
<dbReference type="AlphaFoldDB" id="R9GY60"/>
<dbReference type="InterPro" id="IPR036868">
    <property type="entry name" value="TusA-like_sf"/>
</dbReference>
<evidence type="ECO:0000313" key="4">
    <source>
        <dbReference type="Proteomes" id="UP000014174"/>
    </source>
</evidence>
<dbReference type="EMBL" id="AQPN01000012">
    <property type="protein sequence ID" value="EOR96450.1"/>
    <property type="molecule type" value="Genomic_DNA"/>
</dbReference>
<dbReference type="eggNOG" id="COG4309">
    <property type="taxonomic scope" value="Bacteria"/>
</dbReference>
<feature type="domain" description="DUF2249" evidence="2">
    <location>
        <begin position="206"/>
        <end position="271"/>
    </location>
</feature>
<dbReference type="InterPro" id="IPR015077">
    <property type="entry name" value="DUF1858"/>
</dbReference>
<dbReference type="Gene3D" id="1.10.3910.10">
    <property type="entry name" value="SP0561-like"/>
    <property type="match status" value="1"/>
</dbReference>
<dbReference type="SUPFAM" id="SSF64307">
    <property type="entry name" value="SirA-like"/>
    <property type="match status" value="1"/>
</dbReference>
<sequence>MNDSGRSINKKTLISTLLKEDKEGVIKALECLNKNFAKLRNPVLRNMFAGFVTIETACKVGNCEVTDFLDVMKKIGFMVEEDPANNILVLEDDIKIDKSNIKELDVRAILSRQEDPLKLIMSTVKELQDSECLKLIAPFEPVPLIHLMQAKGFSNEVHIEEDGSVITYFKRDYTLQKTVEKVQLPVVDDPDSFNLKIKHFEGKIKTLDVRDLEMPKPMIAILETLQQLGDGEALYVYHKKIPVYLLPHLEEKGFLYLTKNTDEGKVDLLIYKS</sequence>
<dbReference type="SUPFAM" id="SSF140683">
    <property type="entry name" value="SP0561-like"/>
    <property type="match status" value="1"/>
</dbReference>